<evidence type="ECO:0000313" key="2">
    <source>
        <dbReference type="EMBL" id="KAF9672614.1"/>
    </source>
</evidence>
<feature type="compositionally biased region" description="Low complexity" evidence="1">
    <location>
        <begin position="43"/>
        <end position="53"/>
    </location>
</feature>
<feature type="region of interest" description="Disordered" evidence="1">
    <location>
        <begin position="199"/>
        <end position="230"/>
    </location>
</feature>
<dbReference type="EMBL" id="JADGMS010000011">
    <property type="protein sequence ID" value="KAF9672614.1"/>
    <property type="molecule type" value="Genomic_DNA"/>
</dbReference>
<feature type="compositionally biased region" description="Polar residues" evidence="1">
    <location>
        <begin position="54"/>
        <end position="63"/>
    </location>
</feature>
<sequence length="308" mass="32524">MTKQKVKKRSLTSFSPSPRQPPPNNKVELEPSSPSSRQPPLPFSLSPPLALDSQPTVKTNPSSILGKAPIAHVGVHVSVGASAQKHKSGSATKTVVDTPPKQLASDEDMEEEESSSCGFDSCSNDSSDLGEDDDSVSLPSTANGAPSPSSLSALVGDSVCLANQFNVVYETLLKFCKHYCVLGHLIESCSKAPKVRGMNKEVPTEPLSPTALKRSKNSKGGRSVAREEQATETAVRAGGAALGSELLTSCVRAASVVKDEFEFDSFPSDPMCAEVATAVGEWEIIKNKNRHSINMKQAATMGDGKVAQ</sequence>
<dbReference type="Proteomes" id="UP000657918">
    <property type="component" value="Chromosome 11"/>
</dbReference>
<name>A0A835JQD4_9ROSI</name>
<evidence type="ECO:0000256" key="1">
    <source>
        <dbReference type="SAM" id="MobiDB-lite"/>
    </source>
</evidence>
<evidence type="ECO:0000313" key="3">
    <source>
        <dbReference type="Proteomes" id="UP000657918"/>
    </source>
</evidence>
<proteinExistence type="predicted"/>
<feature type="compositionally biased region" description="Polar residues" evidence="1">
    <location>
        <begin position="117"/>
        <end position="127"/>
    </location>
</feature>
<accession>A0A835JQD4</accession>
<feature type="region of interest" description="Disordered" evidence="1">
    <location>
        <begin position="81"/>
        <end position="149"/>
    </location>
</feature>
<protein>
    <submittedName>
        <fullName evidence="2">Uncharacterized protein</fullName>
    </submittedName>
</protein>
<feature type="region of interest" description="Disordered" evidence="1">
    <location>
        <begin position="1"/>
        <end position="64"/>
    </location>
</feature>
<dbReference type="AlphaFoldDB" id="A0A835JQD4"/>
<comment type="caution">
    <text evidence="2">The sequence shown here is derived from an EMBL/GenBank/DDBJ whole genome shotgun (WGS) entry which is preliminary data.</text>
</comment>
<gene>
    <name evidence="2" type="ORF">SADUNF_Sadunf11G0060900</name>
</gene>
<feature type="compositionally biased region" description="Basic residues" evidence="1">
    <location>
        <begin position="1"/>
        <end position="10"/>
    </location>
</feature>
<keyword evidence="3" id="KW-1185">Reference proteome</keyword>
<feature type="compositionally biased region" description="Acidic residues" evidence="1">
    <location>
        <begin position="105"/>
        <end position="114"/>
    </location>
</feature>
<reference evidence="2 3" key="1">
    <citation type="submission" date="2020-10" db="EMBL/GenBank/DDBJ databases">
        <title>Plant Genome Project.</title>
        <authorList>
            <person name="Zhang R.-G."/>
        </authorList>
    </citation>
    <scope>NUCLEOTIDE SEQUENCE [LARGE SCALE GENOMIC DNA]</scope>
    <source>
        <strain evidence="2">FAFU-HL-1</strain>
        <tissue evidence="2">Leaf</tissue>
    </source>
</reference>
<feature type="compositionally biased region" description="Polar residues" evidence="1">
    <location>
        <begin position="137"/>
        <end position="149"/>
    </location>
</feature>
<organism evidence="2 3">
    <name type="scientific">Salix dunnii</name>
    <dbReference type="NCBI Taxonomy" id="1413687"/>
    <lineage>
        <taxon>Eukaryota</taxon>
        <taxon>Viridiplantae</taxon>
        <taxon>Streptophyta</taxon>
        <taxon>Embryophyta</taxon>
        <taxon>Tracheophyta</taxon>
        <taxon>Spermatophyta</taxon>
        <taxon>Magnoliopsida</taxon>
        <taxon>eudicotyledons</taxon>
        <taxon>Gunneridae</taxon>
        <taxon>Pentapetalae</taxon>
        <taxon>rosids</taxon>
        <taxon>fabids</taxon>
        <taxon>Malpighiales</taxon>
        <taxon>Salicaceae</taxon>
        <taxon>Saliceae</taxon>
        <taxon>Salix</taxon>
    </lineage>
</organism>